<name>A0AAV4MJI0_CAEEX</name>
<protein>
    <submittedName>
        <fullName evidence="1">Uncharacterized protein</fullName>
    </submittedName>
</protein>
<sequence length="148" mass="16961">MSIYCCRRLLTKFSLLINHERPGRDELVEIAYCSHRLATPGQYVKRKRPGVNGDVTAVLSSDETCRVSLRGFFFFSLSLLNGKVSIKLEGKGFCVECRDKSLKENLCDVAVCAVYYERNLYLWKVNFQISVEKKSSYDKCLHQDITST</sequence>
<accession>A0AAV4MJI0</accession>
<gene>
    <name evidence="1" type="ORF">CEXT_2951</name>
</gene>
<evidence type="ECO:0000313" key="1">
    <source>
        <dbReference type="EMBL" id="GIX71636.1"/>
    </source>
</evidence>
<dbReference type="Proteomes" id="UP001054945">
    <property type="component" value="Unassembled WGS sequence"/>
</dbReference>
<dbReference type="EMBL" id="BPLR01019773">
    <property type="protein sequence ID" value="GIX71636.1"/>
    <property type="molecule type" value="Genomic_DNA"/>
</dbReference>
<organism evidence="1 2">
    <name type="scientific">Caerostris extrusa</name>
    <name type="common">Bark spider</name>
    <name type="synonym">Caerostris bankana</name>
    <dbReference type="NCBI Taxonomy" id="172846"/>
    <lineage>
        <taxon>Eukaryota</taxon>
        <taxon>Metazoa</taxon>
        <taxon>Ecdysozoa</taxon>
        <taxon>Arthropoda</taxon>
        <taxon>Chelicerata</taxon>
        <taxon>Arachnida</taxon>
        <taxon>Araneae</taxon>
        <taxon>Araneomorphae</taxon>
        <taxon>Entelegynae</taxon>
        <taxon>Araneoidea</taxon>
        <taxon>Araneidae</taxon>
        <taxon>Caerostris</taxon>
    </lineage>
</organism>
<keyword evidence="2" id="KW-1185">Reference proteome</keyword>
<proteinExistence type="predicted"/>
<evidence type="ECO:0000313" key="2">
    <source>
        <dbReference type="Proteomes" id="UP001054945"/>
    </source>
</evidence>
<reference evidence="1 2" key="1">
    <citation type="submission" date="2021-06" db="EMBL/GenBank/DDBJ databases">
        <title>Caerostris extrusa draft genome.</title>
        <authorList>
            <person name="Kono N."/>
            <person name="Arakawa K."/>
        </authorList>
    </citation>
    <scope>NUCLEOTIDE SEQUENCE [LARGE SCALE GENOMIC DNA]</scope>
</reference>
<comment type="caution">
    <text evidence="1">The sequence shown here is derived from an EMBL/GenBank/DDBJ whole genome shotgun (WGS) entry which is preliminary data.</text>
</comment>
<dbReference type="AlphaFoldDB" id="A0AAV4MJI0"/>